<feature type="compositionally biased region" description="Basic and acidic residues" evidence="4">
    <location>
        <begin position="187"/>
        <end position="203"/>
    </location>
</feature>
<name>A0ABR4P4Y1_9HELO</name>
<keyword evidence="1 3" id="KW-0547">Nucleotide-binding</keyword>
<dbReference type="EMBL" id="JBFCZG010000009">
    <property type="protein sequence ID" value="KAL3418368.1"/>
    <property type="molecule type" value="Genomic_DNA"/>
</dbReference>
<evidence type="ECO:0000256" key="4">
    <source>
        <dbReference type="SAM" id="MobiDB-lite"/>
    </source>
</evidence>
<evidence type="ECO:0000256" key="3">
    <source>
        <dbReference type="RuleBase" id="RU366076"/>
    </source>
</evidence>
<organism evidence="6 7">
    <name type="scientific">Phlyctema vagabunda</name>
    <dbReference type="NCBI Taxonomy" id="108571"/>
    <lineage>
        <taxon>Eukaryota</taxon>
        <taxon>Fungi</taxon>
        <taxon>Dikarya</taxon>
        <taxon>Ascomycota</taxon>
        <taxon>Pezizomycotina</taxon>
        <taxon>Leotiomycetes</taxon>
        <taxon>Helotiales</taxon>
        <taxon>Dermateaceae</taxon>
        <taxon>Phlyctema</taxon>
    </lineage>
</organism>
<dbReference type="Pfam" id="PF01230">
    <property type="entry name" value="HIT"/>
    <property type="match status" value="1"/>
</dbReference>
<dbReference type="PANTHER" id="PTHR46243">
    <property type="entry name" value="BIS(5'-ADENOSYL)-TRIPHOSPHATASE"/>
    <property type="match status" value="1"/>
</dbReference>
<dbReference type="InterPro" id="IPR011146">
    <property type="entry name" value="HIT-like"/>
</dbReference>
<dbReference type="InterPro" id="IPR039383">
    <property type="entry name" value="FHIT"/>
</dbReference>
<feature type="region of interest" description="Disordered" evidence="4">
    <location>
        <begin position="170"/>
        <end position="203"/>
    </location>
</feature>
<evidence type="ECO:0000256" key="1">
    <source>
        <dbReference type="ARBA" id="ARBA00022741"/>
    </source>
</evidence>
<keyword evidence="3" id="KW-0378">Hydrolase</keyword>
<dbReference type="EC" id="3.6.1.29" evidence="3"/>
<comment type="cofactor">
    <cofactor evidence="3">
        <name>Mn(2+)</name>
        <dbReference type="ChEBI" id="CHEBI:29035"/>
    </cofactor>
</comment>
<dbReference type="Proteomes" id="UP001629113">
    <property type="component" value="Unassembled WGS sequence"/>
</dbReference>
<protein>
    <recommendedName>
        <fullName evidence="3">Bis(5'-adenosyl)-triphosphatase</fullName>
        <ecNumber evidence="3">3.6.1.29</ecNumber>
    </recommendedName>
</protein>
<dbReference type="SUPFAM" id="SSF54197">
    <property type="entry name" value="HIT-like"/>
    <property type="match status" value="1"/>
</dbReference>
<evidence type="ECO:0000313" key="7">
    <source>
        <dbReference type="Proteomes" id="UP001629113"/>
    </source>
</evidence>
<evidence type="ECO:0000313" key="6">
    <source>
        <dbReference type="EMBL" id="KAL3418368.1"/>
    </source>
</evidence>
<feature type="domain" description="HIT" evidence="5">
    <location>
        <begin position="25"/>
        <end position="143"/>
    </location>
</feature>
<dbReference type="PROSITE" id="PS51084">
    <property type="entry name" value="HIT_2"/>
    <property type="match status" value="1"/>
</dbReference>
<dbReference type="PANTHER" id="PTHR46243:SF1">
    <property type="entry name" value="BIS(5'-ADENOSYL)-TRIPHOSPHATASE"/>
    <property type="match status" value="1"/>
</dbReference>
<comment type="caution">
    <text evidence="6">The sequence shown here is derived from an EMBL/GenBank/DDBJ whole genome shotgun (WGS) entry which is preliminary data.</text>
</comment>
<dbReference type="InterPro" id="IPR051884">
    <property type="entry name" value="Bis(5'-adenosyl)-TPase_reg"/>
</dbReference>
<evidence type="ECO:0000256" key="2">
    <source>
        <dbReference type="PROSITE-ProRule" id="PRU00464"/>
    </source>
</evidence>
<reference evidence="6 7" key="1">
    <citation type="submission" date="2024-06" db="EMBL/GenBank/DDBJ databases">
        <title>Complete genome of Phlyctema vagabunda strain 19-DSS-EL-015.</title>
        <authorList>
            <person name="Fiorenzani C."/>
        </authorList>
    </citation>
    <scope>NUCLEOTIDE SEQUENCE [LARGE SCALE GENOMIC DNA]</scope>
    <source>
        <strain evidence="6 7">19-DSS-EL-015</strain>
    </source>
</reference>
<gene>
    <name evidence="6" type="ORF">PVAG01_10084</name>
</gene>
<sequence>MILRPLLKTPRAYCQARRLVMTSPSPIHFGPFEVTDQVFYNTPLSYALVNIKPLLPGHVLVIPHRRVQRMTELTQPEVTDLFSTVQRVQRMLAGEYFNGGGQPEDGSFNLAIQDGRDAGQTVPHMHCHIIPRMKDSNVGDEIYERLAGEEGNVGGGLWDAQRPVQAGRFPKIEDEHRKPRSQQEMNEEAKLFREKMDRLDQSL</sequence>
<comment type="catalytic activity">
    <reaction evidence="3">
        <text>P(1),P(3)-bis(5'-adenosyl) triphosphate + H2O = AMP + ADP + 2 H(+)</text>
        <dbReference type="Rhea" id="RHEA:13893"/>
        <dbReference type="ChEBI" id="CHEBI:15377"/>
        <dbReference type="ChEBI" id="CHEBI:15378"/>
        <dbReference type="ChEBI" id="CHEBI:58529"/>
        <dbReference type="ChEBI" id="CHEBI:456215"/>
        <dbReference type="ChEBI" id="CHEBI:456216"/>
        <dbReference type="EC" id="3.6.1.29"/>
    </reaction>
</comment>
<evidence type="ECO:0000259" key="5">
    <source>
        <dbReference type="PROSITE" id="PS51084"/>
    </source>
</evidence>
<dbReference type="InterPro" id="IPR036265">
    <property type="entry name" value="HIT-like_sf"/>
</dbReference>
<dbReference type="Gene3D" id="3.30.428.10">
    <property type="entry name" value="HIT-like"/>
    <property type="match status" value="1"/>
</dbReference>
<accession>A0ABR4P4Y1</accession>
<feature type="short sequence motif" description="Histidine triad motif" evidence="2">
    <location>
        <begin position="124"/>
        <end position="128"/>
    </location>
</feature>
<keyword evidence="7" id="KW-1185">Reference proteome</keyword>
<proteinExistence type="predicted"/>
<dbReference type="CDD" id="cd01275">
    <property type="entry name" value="FHIT"/>
    <property type="match status" value="1"/>
</dbReference>